<accession>A0A4R1MC51</accession>
<evidence type="ECO:0000256" key="1">
    <source>
        <dbReference type="SAM" id="Phobius"/>
    </source>
</evidence>
<dbReference type="Proteomes" id="UP000294545">
    <property type="component" value="Unassembled WGS sequence"/>
</dbReference>
<feature type="transmembrane region" description="Helical" evidence="1">
    <location>
        <begin position="170"/>
        <end position="188"/>
    </location>
</feature>
<keyword evidence="1" id="KW-0472">Membrane</keyword>
<sequence>MKKEYTKKAGIVLLVVGIVFTALVILWPIFMMMSQPVGEINDQLRSLGTRKSIYVLNFVLASLIAPSISFILISIAFFVPSNKDTPILSVMGVLLLVPYITLVSIAYTSQFIILQSFISSGNLIEAGYWYFGNQSSIPYFINQLGYLFFALSGLLIGYRFLFEKGIPKSVAVLLWSSGIFSILAFVGLGMKNDVLNFSTILSGMLTIPIGILVILWGMRLRSQ</sequence>
<organism evidence="2 3">
    <name type="scientific">Natranaerovirga hydrolytica</name>
    <dbReference type="NCBI Taxonomy" id="680378"/>
    <lineage>
        <taxon>Bacteria</taxon>
        <taxon>Bacillati</taxon>
        <taxon>Bacillota</taxon>
        <taxon>Clostridia</taxon>
        <taxon>Lachnospirales</taxon>
        <taxon>Natranaerovirgaceae</taxon>
        <taxon>Natranaerovirga</taxon>
    </lineage>
</organism>
<keyword evidence="3" id="KW-1185">Reference proteome</keyword>
<feature type="transmembrane region" description="Helical" evidence="1">
    <location>
        <begin position="91"/>
        <end position="117"/>
    </location>
</feature>
<proteinExistence type="predicted"/>
<feature type="transmembrane region" description="Helical" evidence="1">
    <location>
        <begin position="194"/>
        <end position="218"/>
    </location>
</feature>
<name>A0A4R1MC51_9FIRM</name>
<gene>
    <name evidence="2" type="ORF">EDC19_2570</name>
</gene>
<dbReference type="OrthoDB" id="3034773at2"/>
<evidence type="ECO:0008006" key="4">
    <source>
        <dbReference type="Google" id="ProtNLM"/>
    </source>
</evidence>
<evidence type="ECO:0000313" key="3">
    <source>
        <dbReference type="Proteomes" id="UP000294545"/>
    </source>
</evidence>
<dbReference type="AlphaFoldDB" id="A0A4R1MC51"/>
<feature type="transmembrane region" description="Helical" evidence="1">
    <location>
        <begin position="137"/>
        <end position="158"/>
    </location>
</feature>
<feature type="transmembrane region" description="Helical" evidence="1">
    <location>
        <begin position="53"/>
        <end position="79"/>
    </location>
</feature>
<comment type="caution">
    <text evidence="2">The sequence shown here is derived from an EMBL/GenBank/DDBJ whole genome shotgun (WGS) entry which is preliminary data.</text>
</comment>
<reference evidence="2 3" key="1">
    <citation type="submission" date="2019-03" db="EMBL/GenBank/DDBJ databases">
        <title>Genomic Encyclopedia of Type Strains, Phase IV (KMG-IV): sequencing the most valuable type-strain genomes for metagenomic binning, comparative biology and taxonomic classification.</title>
        <authorList>
            <person name="Goeker M."/>
        </authorList>
    </citation>
    <scope>NUCLEOTIDE SEQUENCE [LARGE SCALE GENOMIC DNA]</scope>
    <source>
        <strain evidence="2 3">DSM 24176</strain>
    </source>
</reference>
<keyword evidence="1" id="KW-0812">Transmembrane</keyword>
<feature type="transmembrane region" description="Helical" evidence="1">
    <location>
        <begin position="12"/>
        <end position="33"/>
    </location>
</feature>
<protein>
    <recommendedName>
        <fullName evidence="4">DUF4386 family protein</fullName>
    </recommendedName>
</protein>
<dbReference type="EMBL" id="SMGQ01000016">
    <property type="protein sequence ID" value="TCK89152.1"/>
    <property type="molecule type" value="Genomic_DNA"/>
</dbReference>
<evidence type="ECO:0000313" key="2">
    <source>
        <dbReference type="EMBL" id="TCK89152.1"/>
    </source>
</evidence>
<keyword evidence="1" id="KW-1133">Transmembrane helix</keyword>